<dbReference type="EMBL" id="DS113443">
    <property type="protein sequence ID" value="EAY05662.1"/>
    <property type="molecule type" value="Genomic_DNA"/>
</dbReference>
<protein>
    <recommendedName>
        <fullName evidence="4">Ubiquitin-like domain-containing protein</fullName>
    </recommendedName>
</protein>
<dbReference type="OrthoDB" id="10648333at2759"/>
<feature type="compositionally biased region" description="Low complexity" evidence="1">
    <location>
        <begin position="176"/>
        <end position="192"/>
    </location>
</feature>
<dbReference type="RefSeq" id="XP_001317885.1">
    <property type="nucleotide sequence ID" value="XM_001317850.1"/>
</dbReference>
<organism evidence="2 3">
    <name type="scientific">Trichomonas vaginalis (strain ATCC PRA-98 / G3)</name>
    <dbReference type="NCBI Taxonomy" id="412133"/>
    <lineage>
        <taxon>Eukaryota</taxon>
        <taxon>Metamonada</taxon>
        <taxon>Parabasalia</taxon>
        <taxon>Trichomonadida</taxon>
        <taxon>Trichomonadidae</taxon>
        <taxon>Trichomonas</taxon>
    </lineage>
</organism>
<evidence type="ECO:0000313" key="2">
    <source>
        <dbReference type="EMBL" id="EAY05662.1"/>
    </source>
</evidence>
<dbReference type="SUPFAM" id="SSF54236">
    <property type="entry name" value="Ubiquitin-like"/>
    <property type="match status" value="1"/>
</dbReference>
<dbReference type="SMR" id="A2ENX2"/>
<feature type="region of interest" description="Disordered" evidence="1">
    <location>
        <begin position="165"/>
        <end position="193"/>
    </location>
</feature>
<dbReference type="AlphaFoldDB" id="A2ENX2"/>
<gene>
    <name evidence="2" type="ORF">TVAG_216380</name>
</gene>
<evidence type="ECO:0000256" key="1">
    <source>
        <dbReference type="SAM" id="MobiDB-lite"/>
    </source>
</evidence>
<reference evidence="2" key="1">
    <citation type="submission" date="2006-10" db="EMBL/GenBank/DDBJ databases">
        <authorList>
            <person name="Amadeo P."/>
            <person name="Zhao Q."/>
            <person name="Wortman J."/>
            <person name="Fraser-Liggett C."/>
            <person name="Carlton J."/>
        </authorList>
    </citation>
    <scope>NUCLEOTIDE SEQUENCE</scope>
    <source>
        <strain evidence="2">G3</strain>
    </source>
</reference>
<keyword evidence="3" id="KW-1185">Reference proteome</keyword>
<reference evidence="2" key="2">
    <citation type="journal article" date="2007" name="Science">
        <title>Draft genome sequence of the sexually transmitted pathogen Trichomonas vaginalis.</title>
        <authorList>
            <person name="Carlton J.M."/>
            <person name="Hirt R.P."/>
            <person name="Silva J.C."/>
            <person name="Delcher A.L."/>
            <person name="Schatz M."/>
            <person name="Zhao Q."/>
            <person name="Wortman J.R."/>
            <person name="Bidwell S.L."/>
            <person name="Alsmark U.C.M."/>
            <person name="Besteiro S."/>
            <person name="Sicheritz-Ponten T."/>
            <person name="Noel C.J."/>
            <person name="Dacks J.B."/>
            <person name="Foster P.G."/>
            <person name="Simillion C."/>
            <person name="Van de Peer Y."/>
            <person name="Miranda-Saavedra D."/>
            <person name="Barton G.J."/>
            <person name="Westrop G.D."/>
            <person name="Mueller S."/>
            <person name="Dessi D."/>
            <person name="Fiori P.L."/>
            <person name="Ren Q."/>
            <person name="Paulsen I."/>
            <person name="Zhang H."/>
            <person name="Bastida-Corcuera F.D."/>
            <person name="Simoes-Barbosa A."/>
            <person name="Brown M.T."/>
            <person name="Hayes R.D."/>
            <person name="Mukherjee M."/>
            <person name="Okumura C.Y."/>
            <person name="Schneider R."/>
            <person name="Smith A.J."/>
            <person name="Vanacova S."/>
            <person name="Villalvazo M."/>
            <person name="Haas B.J."/>
            <person name="Pertea M."/>
            <person name="Feldblyum T.V."/>
            <person name="Utterback T.R."/>
            <person name="Shu C.L."/>
            <person name="Osoegawa K."/>
            <person name="de Jong P.J."/>
            <person name="Hrdy I."/>
            <person name="Horvathova L."/>
            <person name="Zubacova Z."/>
            <person name="Dolezal P."/>
            <person name="Malik S.B."/>
            <person name="Logsdon J.M. Jr."/>
            <person name="Henze K."/>
            <person name="Gupta A."/>
            <person name="Wang C.C."/>
            <person name="Dunne R.L."/>
            <person name="Upcroft J.A."/>
            <person name="Upcroft P."/>
            <person name="White O."/>
            <person name="Salzberg S.L."/>
            <person name="Tang P."/>
            <person name="Chiu C.-H."/>
            <person name="Lee Y.-S."/>
            <person name="Embley T.M."/>
            <person name="Coombs G.H."/>
            <person name="Mottram J.C."/>
            <person name="Tachezy J."/>
            <person name="Fraser-Liggett C.M."/>
            <person name="Johnson P.J."/>
        </authorList>
    </citation>
    <scope>NUCLEOTIDE SEQUENCE [LARGE SCALE GENOMIC DNA]</scope>
    <source>
        <strain evidence="2">G3</strain>
    </source>
</reference>
<name>A2ENX2_TRIV3</name>
<evidence type="ECO:0000313" key="3">
    <source>
        <dbReference type="Proteomes" id="UP000001542"/>
    </source>
</evidence>
<proteinExistence type="predicted"/>
<dbReference type="Proteomes" id="UP000001542">
    <property type="component" value="Unassembled WGS sequence"/>
</dbReference>
<dbReference type="VEuPathDB" id="TrichDB:TVAG_216380"/>
<sequence>MVIDSHSEGDPIPSDGPITIRISGRAKLTTKISPFDAIESLDDLTENKGYRFVYNGAILLPTLSFSFYKIKENDIIYAVSPKVPETPIVAQERKIPDMTKQLREYFDRNWAHRVADPEEAFKRFQDTADPRVKYENARINDIIRDKQESSAAGFRKVCSRFEASINQDMPPSPSRNIQQPSRSPIPPNIRSRVGGDIVRFCDPL</sequence>
<dbReference type="KEGG" id="tva:4763531"/>
<evidence type="ECO:0008006" key="4">
    <source>
        <dbReference type="Google" id="ProtNLM"/>
    </source>
</evidence>
<accession>A2ENX2</accession>
<dbReference type="VEuPathDB" id="TrichDB:TVAGG3_0249550"/>
<dbReference type="InParanoid" id="A2ENX2"/>
<dbReference type="InterPro" id="IPR029071">
    <property type="entry name" value="Ubiquitin-like_domsf"/>
</dbReference>